<dbReference type="RefSeq" id="XP_014160985.1">
    <property type="nucleotide sequence ID" value="XM_014305510.1"/>
</dbReference>
<dbReference type="Proteomes" id="UP000054560">
    <property type="component" value="Unassembled WGS sequence"/>
</dbReference>
<accession>A0A0L0GFP1</accession>
<gene>
    <name evidence="1" type="ORF">SARC_00827</name>
</gene>
<sequence>MRQKILELEELDLIVYQTKHIRTPYRAGLANGVLNQARAEYRYEGLLSKFFAADNKRKHDLLLAKVAGKTVVEQEA</sequence>
<evidence type="ECO:0000313" key="2">
    <source>
        <dbReference type="Proteomes" id="UP000054560"/>
    </source>
</evidence>
<protein>
    <submittedName>
        <fullName evidence="1">Uncharacterized protein</fullName>
    </submittedName>
</protein>
<name>A0A0L0GFP1_9EUKA</name>
<organism evidence="1 2">
    <name type="scientific">Sphaeroforma arctica JP610</name>
    <dbReference type="NCBI Taxonomy" id="667725"/>
    <lineage>
        <taxon>Eukaryota</taxon>
        <taxon>Ichthyosporea</taxon>
        <taxon>Ichthyophonida</taxon>
        <taxon>Sphaeroforma</taxon>
    </lineage>
</organism>
<dbReference type="AlphaFoldDB" id="A0A0L0GFP1"/>
<dbReference type="GeneID" id="25901331"/>
<dbReference type="EMBL" id="KQ241624">
    <property type="protein sequence ID" value="KNC87083.1"/>
    <property type="molecule type" value="Genomic_DNA"/>
</dbReference>
<keyword evidence="2" id="KW-1185">Reference proteome</keyword>
<reference evidence="1 2" key="1">
    <citation type="submission" date="2011-02" db="EMBL/GenBank/DDBJ databases">
        <title>The Genome Sequence of Sphaeroforma arctica JP610.</title>
        <authorList>
            <consortium name="The Broad Institute Genome Sequencing Platform"/>
            <person name="Russ C."/>
            <person name="Cuomo C."/>
            <person name="Young S.K."/>
            <person name="Zeng Q."/>
            <person name="Gargeya S."/>
            <person name="Alvarado L."/>
            <person name="Berlin A."/>
            <person name="Chapman S.B."/>
            <person name="Chen Z."/>
            <person name="Freedman E."/>
            <person name="Gellesch M."/>
            <person name="Goldberg J."/>
            <person name="Griggs A."/>
            <person name="Gujja S."/>
            <person name="Heilman E."/>
            <person name="Heiman D."/>
            <person name="Howarth C."/>
            <person name="Mehta T."/>
            <person name="Neiman D."/>
            <person name="Pearson M."/>
            <person name="Roberts A."/>
            <person name="Saif S."/>
            <person name="Shea T."/>
            <person name="Shenoy N."/>
            <person name="Sisk P."/>
            <person name="Stolte C."/>
            <person name="Sykes S."/>
            <person name="White J."/>
            <person name="Yandava C."/>
            <person name="Burger G."/>
            <person name="Gray M.W."/>
            <person name="Holland P.W.H."/>
            <person name="King N."/>
            <person name="Lang F.B.F."/>
            <person name="Roger A.J."/>
            <person name="Ruiz-Trillo I."/>
            <person name="Haas B."/>
            <person name="Nusbaum C."/>
            <person name="Birren B."/>
        </authorList>
    </citation>
    <scope>NUCLEOTIDE SEQUENCE [LARGE SCALE GENOMIC DNA]</scope>
    <source>
        <strain evidence="1 2">JP610</strain>
    </source>
</reference>
<evidence type="ECO:0000313" key="1">
    <source>
        <dbReference type="EMBL" id="KNC87083.1"/>
    </source>
</evidence>
<proteinExistence type="predicted"/>